<dbReference type="PANTHER" id="PTHR14233:SF4">
    <property type="entry name" value="SOLUTE CARRIER FAMILY 35 MEMBER F2"/>
    <property type="match status" value="1"/>
</dbReference>
<keyword evidence="5 7" id="KW-1133">Transmembrane helix</keyword>
<dbReference type="Proteomes" id="UP000179807">
    <property type="component" value="Unassembled WGS sequence"/>
</dbReference>
<evidence type="ECO:0000256" key="3">
    <source>
        <dbReference type="ARBA" id="ARBA00022448"/>
    </source>
</evidence>
<keyword evidence="6 7" id="KW-0472">Membrane</keyword>
<dbReference type="OrthoDB" id="429955at2759"/>
<dbReference type="InterPro" id="IPR052221">
    <property type="entry name" value="SLC35F_Transporter"/>
</dbReference>
<feature type="transmembrane region" description="Helical" evidence="7">
    <location>
        <begin position="250"/>
        <end position="267"/>
    </location>
</feature>
<evidence type="ECO:0000256" key="6">
    <source>
        <dbReference type="ARBA" id="ARBA00023136"/>
    </source>
</evidence>
<dbReference type="PANTHER" id="PTHR14233">
    <property type="entry name" value="DUF914-RELATED"/>
    <property type="match status" value="1"/>
</dbReference>
<feature type="transmembrane region" description="Helical" evidence="7">
    <location>
        <begin position="223"/>
        <end position="243"/>
    </location>
</feature>
<dbReference type="VEuPathDB" id="TrichDB:TRFO_03654"/>
<feature type="transmembrane region" description="Helical" evidence="7">
    <location>
        <begin position="75"/>
        <end position="93"/>
    </location>
</feature>
<evidence type="ECO:0000256" key="1">
    <source>
        <dbReference type="ARBA" id="ARBA00004141"/>
    </source>
</evidence>
<feature type="transmembrane region" description="Helical" evidence="7">
    <location>
        <begin position="184"/>
        <end position="203"/>
    </location>
</feature>
<evidence type="ECO:0000313" key="8">
    <source>
        <dbReference type="EMBL" id="OHT12618.1"/>
    </source>
</evidence>
<dbReference type="InterPro" id="IPR009262">
    <property type="entry name" value="SLC35_F1/F2/F6"/>
</dbReference>
<comment type="caution">
    <text evidence="8">The sequence shown here is derived from an EMBL/GenBank/DDBJ whole genome shotgun (WGS) entry which is preliminary data.</text>
</comment>
<reference evidence="8" key="1">
    <citation type="submission" date="2016-10" db="EMBL/GenBank/DDBJ databases">
        <authorList>
            <person name="Benchimol M."/>
            <person name="Almeida L.G."/>
            <person name="Vasconcelos A.T."/>
            <person name="Perreira-Neves A."/>
            <person name="Rosa I.A."/>
            <person name="Tasca T."/>
            <person name="Bogo M.R."/>
            <person name="de Souza W."/>
        </authorList>
    </citation>
    <scope>NUCLEOTIDE SEQUENCE [LARGE SCALE GENOMIC DNA]</scope>
    <source>
        <strain evidence="8">K</strain>
    </source>
</reference>
<comment type="subcellular location">
    <subcellularLocation>
        <location evidence="1">Membrane</location>
        <topology evidence="1">Multi-pass membrane protein</topology>
    </subcellularLocation>
</comment>
<feature type="transmembrane region" description="Helical" evidence="7">
    <location>
        <begin position="273"/>
        <end position="292"/>
    </location>
</feature>
<evidence type="ECO:0000313" key="9">
    <source>
        <dbReference type="Proteomes" id="UP000179807"/>
    </source>
</evidence>
<dbReference type="GeneID" id="94826137"/>
<comment type="similarity">
    <text evidence="2">Belongs to the SLC35F solute transporter family.</text>
</comment>
<dbReference type="InterPro" id="IPR037185">
    <property type="entry name" value="EmrE-like"/>
</dbReference>
<sequence length="327" mass="36703">MADNCIIKLLRSKWGQLIGWQICSILICGSGTMCTYIARNFEMTIPLLMLSMTYFIIFLFSCWRIPKTDVPKWRYFVISLGLIAGDYTAVTAFNTTSLASAMVFVTTVIFWVCPFAYFFFGRKVSLIQFFAIILSLSGGALVFVADGTEGSRWLGNVLALVSSFSYAVTNIFQEWTIHSGSMHAYLFFFSLGAFPVALALSGITEWKIIRDYQWCTKSIVLTISYAFILAFFNIASSFVMQYSDATTMNISMLTSNFFSLAISIIFFDQKASWLYLVGFCCIPIAIVIFSLFGPKENVLPDEVSKSLLSENAWASMTDATDDRTDTK</sequence>
<feature type="transmembrane region" description="Helical" evidence="7">
    <location>
        <begin position="127"/>
        <end position="147"/>
    </location>
</feature>
<evidence type="ECO:0000256" key="4">
    <source>
        <dbReference type="ARBA" id="ARBA00022692"/>
    </source>
</evidence>
<evidence type="ECO:0000256" key="7">
    <source>
        <dbReference type="SAM" id="Phobius"/>
    </source>
</evidence>
<feature type="transmembrane region" description="Helical" evidence="7">
    <location>
        <begin position="17"/>
        <end position="38"/>
    </location>
</feature>
<keyword evidence="9" id="KW-1185">Reference proteome</keyword>
<evidence type="ECO:0000256" key="2">
    <source>
        <dbReference type="ARBA" id="ARBA00007863"/>
    </source>
</evidence>
<dbReference type="SUPFAM" id="SSF103481">
    <property type="entry name" value="Multidrug resistance efflux transporter EmrE"/>
    <property type="match status" value="1"/>
</dbReference>
<evidence type="ECO:0000256" key="5">
    <source>
        <dbReference type="ARBA" id="ARBA00022989"/>
    </source>
</evidence>
<keyword evidence="4 7" id="KW-0812">Transmembrane</keyword>
<gene>
    <name evidence="8" type="ORF">TRFO_03654</name>
</gene>
<proteinExistence type="inferred from homology"/>
<dbReference type="EMBL" id="MLAK01000560">
    <property type="protein sequence ID" value="OHT12618.1"/>
    <property type="molecule type" value="Genomic_DNA"/>
</dbReference>
<dbReference type="Pfam" id="PF06027">
    <property type="entry name" value="SLC35F"/>
    <property type="match status" value="1"/>
</dbReference>
<dbReference type="GO" id="GO:0016020">
    <property type="term" value="C:membrane"/>
    <property type="evidence" value="ECO:0007669"/>
    <property type="project" value="UniProtKB-SubCell"/>
</dbReference>
<accession>A0A1J4KNC1</accession>
<name>A0A1J4KNC1_9EUKA</name>
<protein>
    <submittedName>
        <fullName evidence="8">Integral membrane protein</fullName>
    </submittedName>
</protein>
<dbReference type="GO" id="GO:0022857">
    <property type="term" value="F:transmembrane transporter activity"/>
    <property type="evidence" value="ECO:0007669"/>
    <property type="project" value="InterPro"/>
</dbReference>
<feature type="transmembrane region" description="Helical" evidence="7">
    <location>
        <begin position="44"/>
        <end position="63"/>
    </location>
</feature>
<keyword evidence="3" id="KW-0813">Transport</keyword>
<organism evidence="8 9">
    <name type="scientific">Tritrichomonas foetus</name>
    <dbReference type="NCBI Taxonomy" id="1144522"/>
    <lineage>
        <taxon>Eukaryota</taxon>
        <taxon>Metamonada</taxon>
        <taxon>Parabasalia</taxon>
        <taxon>Tritrichomonadida</taxon>
        <taxon>Tritrichomonadidae</taxon>
        <taxon>Tritrichomonas</taxon>
    </lineage>
</organism>
<dbReference type="RefSeq" id="XP_068365754.1">
    <property type="nucleotide sequence ID" value="XM_068491433.1"/>
</dbReference>
<dbReference type="AlphaFoldDB" id="A0A1J4KNC1"/>
<feature type="transmembrane region" description="Helical" evidence="7">
    <location>
        <begin position="99"/>
        <end position="120"/>
    </location>
</feature>